<evidence type="ECO:0000256" key="4">
    <source>
        <dbReference type="ARBA" id="ARBA00022982"/>
    </source>
</evidence>
<dbReference type="InterPro" id="IPR032445">
    <property type="entry name" value="DUF5059"/>
</dbReference>
<organism evidence="10 11">
    <name type="scientific">Haloferax larsenii</name>
    <dbReference type="NCBI Taxonomy" id="302484"/>
    <lineage>
        <taxon>Archaea</taxon>
        <taxon>Methanobacteriati</taxon>
        <taxon>Methanobacteriota</taxon>
        <taxon>Stenosarchaea group</taxon>
        <taxon>Halobacteria</taxon>
        <taxon>Halobacteriales</taxon>
        <taxon>Haloferacaceae</taxon>
        <taxon>Haloferax</taxon>
    </lineage>
</organism>
<dbReference type="PROSITE" id="PS51257">
    <property type="entry name" value="PROKAR_LIPOPROTEIN"/>
    <property type="match status" value="1"/>
</dbReference>
<feature type="domain" description="Blue (type 1) copper" evidence="8">
    <location>
        <begin position="718"/>
        <end position="821"/>
    </location>
</feature>
<dbReference type="CDD" id="cd04220">
    <property type="entry name" value="Halocyanin"/>
    <property type="match status" value="1"/>
</dbReference>
<gene>
    <name evidence="10" type="ORF">SAMN04488691_101882</name>
</gene>
<dbReference type="Proteomes" id="UP000183894">
    <property type="component" value="Unassembled WGS sequence"/>
</dbReference>
<comment type="subcellular location">
    <subcellularLocation>
        <location evidence="1">Membrane</location>
    </subcellularLocation>
</comment>
<dbReference type="PANTHER" id="PTHR34192">
    <property type="entry name" value="PLASTOCYANIN MAJOR ISOFORM, CHLOROPLASTIC-RELATED"/>
    <property type="match status" value="1"/>
</dbReference>
<dbReference type="GO" id="GO:0005507">
    <property type="term" value="F:copper ion binding"/>
    <property type="evidence" value="ECO:0007669"/>
    <property type="project" value="InterPro"/>
</dbReference>
<evidence type="ECO:0000256" key="5">
    <source>
        <dbReference type="ARBA" id="ARBA00023008"/>
    </source>
</evidence>
<evidence type="ECO:0000259" key="8">
    <source>
        <dbReference type="Pfam" id="PF00127"/>
    </source>
</evidence>
<feature type="compositionally biased region" description="Low complexity" evidence="7">
    <location>
        <begin position="33"/>
        <end position="42"/>
    </location>
</feature>
<dbReference type="GO" id="GO:0016020">
    <property type="term" value="C:membrane"/>
    <property type="evidence" value="ECO:0007669"/>
    <property type="project" value="UniProtKB-SubCell"/>
</dbReference>
<feature type="domain" description="DUF5059" evidence="9">
    <location>
        <begin position="63"/>
        <end position="682"/>
    </location>
</feature>
<evidence type="ECO:0000256" key="2">
    <source>
        <dbReference type="ARBA" id="ARBA00022448"/>
    </source>
</evidence>
<dbReference type="EMBL" id="FOAD01000001">
    <property type="protein sequence ID" value="SEK61346.1"/>
    <property type="molecule type" value="Genomic_DNA"/>
</dbReference>
<keyword evidence="6" id="KW-0472">Membrane</keyword>
<feature type="region of interest" description="Disordered" evidence="7">
    <location>
        <begin position="681"/>
        <end position="706"/>
    </location>
</feature>
<evidence type="ECO:0000256" key="7">
    <source>
        <dbReference type="SAM" id="MobiDB-lite"/>
    </source>
</evidence>
<evidence type="ECO:0000313" key="10">
    <source>
        <dbReference type="EMBL" id="SEK61346.1"/>
    </source>
</evidence>
<dbReference type="PROSITE" id="PS51318">
    <property type="entry name" value="TAT"/>
    <property type="match status" value="1"/>
</dbReference>
<dbReference type="InterPro" id="IPR008972">
    <property type="entry name" value="Cupredoxin"/>
</dbReference>
<accession>A0A1H7IFS1</accession>
<dbReference type="Pfam" id="PF16502">
    <property type="entry name" value="DUF5059"/>
    <property type="match status" value="1"/>
</dbReference>
<evidence type="ECO:0000313" key="11">
    <source>
        <dbReference type="Proteomes" id="UP000183894"/>
    </source>
</evidence>
<evidence type="ECO:0000256" key="6">
    <source>
        <dbReference type="ARBA" id="ARBA00023136"/>
    </source>
</evidence>
<dbReference type="OrthoDB" id="4392at2157"/>
<proteinExistence type="predicted"/>
<evidence type="ECO:0000259" key="9">
    <source>
        <dbReference type="Pfam" id="PF16502"/>
    </source>
</evidence>
<name>A0A1H7IFS1_HALLR</name>
<evidence type="ECO:0000256" key="3">
    <source>
        <dbReference type="ARBA" id="ARBA00022723"/>
    </source>
</evidence>
<dbReference type="PANTHER" id="PTHR34192:SF10">
    <property type="entry name" value="PLASTOCYANIN MAJOR ISOFORM, CHLOROPLASTIC-RELATED"/>
    <property type="match status" value="1"/>
</dbReference>
<dbReference type="Pfam" id="PF00127">
    <property type="entry name" value="Copper-bind"/>
    <property type="match status" value="1"/>
</dbReference>
<sequence length="822" mass="85064">MTYSRRTLLKTTGLAVATAGLAGCSGQDDASAKTKTTTGSSETETDEAETTAQADVTVDASVAVAAEWNVMCARLYDSIALATAGHLGSAGQVTQDVFKRFEGASGEWGAHEQLEATNKENYETFEEHLGGAQEAFSNGNAVEGTDLARQASNNLLAAQRGRVDAAVVDALDVLLFGARARDVEMLAAAGEVEAAATLAHDVYESFESASAHDALEDASGELYEAFEGGIEGAADASDADSIQQSARAAADATVDASYELAPESVAGASHLALMQSVGFDAEVLSGLGGPGDDYAHAASLTLYRARAADVAWLVAQGKTEFAATLAGDVFAHFEGARAHEALEEADHDAYEGFESGLESLKSAAESGDAEATADALATVDENLLTGVSALAGEGATTLEAAFFRARLADARELVELGATDRAASIAEGLFGRFEENEADIHEAVEHESEDLYHRFEEEHLAGLVDAASAGDAEKAITHAEGAMDALFEFETAVSTTAEVSAAEAAFFGARGFDAAGLATLDSSARASDVVSSTFEFFETGAGGYHEALEDADHDLYESFEGALGEVRTAAEEDGDTYGAAKTYNQKAVDSMYAVVANAAADAGLSAAASGLMSGVFQTFEGARVHETLEESDHGAYEGFEEKLGAYVSALEDGGDVDATAEAYATATLRAQFAVVGAIDKAPSADSSSHGHDHGSEETELSGGPNVVEGVPEDADHVVKMKAVAFEPAELTVKVGDTVAFEHVGGEAHSVTAYGDEIPEGAAYWASGGFESQDAAETGWDEGKGAVQSGQSYVHTFETAGEHGYYCVPHEAADMTGEIIVEE</sequence>
<protein>
    <submittedName>
        <fullName evidence="10">Plastocyanin</fullName>
    </submittedName>
</protein>
<dbReference type="RefSeq" id="WP_074792335.1">
    <property type="nucleotide sequence ID" value="NZ_FOAD01000001.1"/>
</dbReference>
<dbReference type="SUPFAM" id="SSF49503">
    <property type="entry name" value="Cupredoxins"/>
    <property type="match status" value="1"/>
</dbReference>
<dbReference type="InterPro" id="IPR000923">
    <property type="entry name" value="BlueCu_1"/>
</dbReference>
<reference evidence="10 11" key="1">
    <citation type="submission" date="2016-10" db="EMBL/GenBank/DDBJ databases">
        <authorList>
            <person name="de Groot N.N."/>
        </authorList>
    </citation>
    <scope>NUCLEOTIDE SEQUENCE [LARGE SCALE GENOMIC DNA]</scope>
    <source>
        <strain evidence="10 11">CDM_5</strain>
    </source>
</reference>
<keyword evidence="5" id="KW-0186">Copper</keyword>
<dbReference type="Gene3D" id="2.60.40.420">
    <property type="entry name" value="Cupredoxins - blue copper proteins"/>
    <property type="match status" value="1"/>
</dbReference>
<feature type="region of interest" description="Disordered" evidence="7">
    <location>
        <begin position="24"/>
        <end position="52"/>
    </location>
</feature>
<evidence type="ECO:0000256" key="1">
    <source>
        <dbReference type="ARBA" id="ARBA00004370"/>
    </source>
</evidence>
<keyword evidence="4" id="KW-0249">Electron transport</keyword>
<dbReference type="InterPro" id="IPR006311">
    <property type="entry name" value="TAT_signal"/>
</dbReference>
<dbReference type="GO" id="GO:0009055">
    <property type="term" value="F:electron transfer activity"/>
    <property type="evidence" value="ECO:0007669"/>
    <property type="project" value="InterPro"/>
</dbReference>
<dbReference type="AlphaFoldDB" id="A0A1H7IFS1"/>
<keyword evidence="3" id="KW-0479">Metal-binding</keyword>
<keyword evidence="2" id="KW-0813">Transport</keyword>